<gene>
    <name evidence="2" type="ORF">D1Z90_06925</name>
</gene>
<comment type="caution">
    <text evidence="2">The sequence shown here is derived from an EMBL/GenBank/DDBJ whole genome shotgun (WGS) entry which is preliminary data.</text>
</comment>
<dbReference type="InterPro" id="IPR036868">
    <property type="entry name" value="TusA-like_sf"/>
</dbReference>
<dbReference type="AlphaFoldDB" id="A0A418YGV5"/>
<feature type="domain" description="UPF0033" evidence="1">
    <location>
        <begin position="14"/>
        <end position="69"/>
    </location>
</feature>
<dbReference type="RefSeq" id="WP_119910022.1">
    <property type="nucleotide sequence ID" value="NZ_QZCH01000005.1"/>
</dbReference>
<reference evidence="2 3" key="1">
    <citation type="submission" date="2018-09" db="EMBL/GenBank/DDBJ databases">
        <authorList>
            <person name="Wang F."/>
        </authorList>
    </citation>
    <scope>NUCLEOTIDE SEQUENCE [LARGE SCALE GENOMIC DNA]</scope>
    <source>
        <strain evidence="2 3">PLHSC7-2</strain>
    </source>
</reference>
<proteinExistence type="predicted"/>
<dbReference type="Pfam" id="PF01206">
    <property type="entry name" value="TusA"/>
    <property type="match status" value="1"/>
</dbReference>
<sequence length="84" mass="9742">MSIITTWCRDILDILDCRDMVCPMPLITIRQWLARPSQHPVALLMLADASSNHDIPRYLSKQQVVFSERPAPSTEHHYLVHKPH</sequence>
<accession>A0A418YGV5</accession>
<dbReference type="GO" id="GO:0016740">
    <property type="term" value="F:transferase activity"/>
    <property type="evidence" value="ECO:0007669"/>
    <property type="project" value="UniProtKB-KW"/>
</dbReference>
<organism evidence="2 3">
    <name type="scientific">Motilimonas pumila</name>
    <dbReference type="NCBI Taxonomy" id="2303987"/>
    <lineage>
        <taxon>Bacteria</taxon>
        <taxon>Pseudomonadati</taxon>
        <taxon>Pseudomonadota</taxon>
        <taxon>Gammaproteobacteria</taxon>
        <taxon>Alteromonadales</taxon>
        <taxon>Alteromonadales genera incertae sedis</taxon>
        <taxon>Motilimonas</taxon>
    </lineage>
</organism>
<keyword evidence="3" id="KW-1185">Reference proteome</keyword>
<dbReference type="Gene3D" id="3.30.110.40">
    <property type="entry name" value="TusA-like domain"/>
    <property type="match status" value="1"/>
</dbReference>
<protein>
    <submittedName>
        <fullName evidence="2">Sulfurtransferase TusA family protein</fullName>
    </submittedName>
</protein>
<dbReference type="OrthoDB" id="9797352at2"/>
<name>A0A418YGV5_9GAMM</name>
<dbReference type="EMBL" id="QZCH01000005">
    <property type="protein sequence ID" value="RJG49091.1"/>
    <property type="molecule type" value="Genomic_DNA"/>
</dbReference>
<evidence type="ECO:0000259" key="1">
    <source>
        <dbReference type="Pfam" id="PF01206"/>
    </source>
</evidence>
<dbReference type="Proteomes" id="UP000283255">
    <property type="component" value="Unassembled WGS sequence"/>
</dbReference>
<dbReference type="SUPFAM" id="SSF64307">
    <property type="entry name" value="SirA-like"/>
    <property type="match status" value="1"/>
</dbReference>
<reference evidence="2 3" key="2">
    <citation type="submission" date="2019-01" db="EMBL/GenBank/DDBJ databases">
        <title>Motilimonas pumilus sp. nov., isolated from the gut of sea cucumber (Apostichopus japonicus).</title>
        <authorList>
            <person name="Wang F.-Q."/>
            <person name="Ren L.-H."/>
            <person name="Lin Y.-W."/>
            <person name="Sun G.-H."/>
            <person name="Du Z.-J."/>
            <person name="Zhao J.-X."/>
            <person name="Liu X.-J."/>
            <person name="Liu L.-J."/>
        </authorList>
    </citation>
    <scope>NUCLEOTIDE SEQUENCE [LARGE SCALE GENOMIC DNA]</scope>
    <source>
        <strain evidence="2 3">PLHSC7-2</strain>
    </source>
</reference>
<dbReference type="InterPro" id="IPR001455">
    <property type="entry name" value="TusA-like"/>
</dbReference>
<evidence type="ECO:0000313" key="2">
    <source>
        <dbReference type="EMBL" id="RJG49091.1"/>
    </source>
</evidence>
<evidence type="ECO:0000313" key="3">
    <source>
        <dbReference type="Proteomes" id="UP000283255"/>
    </source>
</evidence>
<keyword evidence="2" id="KW-0808">Transferase</keyword>